<evidence type="ECO:0000313" key="9">
    <source>
        <dbReference type="EMBL" id="PPE71247.1"/>
    </source>
</evidence>
<keyword evidence="5" id="KW-0560">Oxidoreductase</keyword>
<dbReference type="GO" id="GO:0050660">
    <property type="term" value="F:flavin adenine dinucleotide binding"/>
    <property type="evidence" value="ECO:0007669"/>
    <property type="project" value="InterPro"/>
</dbReference>
<evidence type="ECO:0000313" key="12">
    <source>
        <dbReference type="Proteomes" id="UP000294772"/>
    </source>
</evidence>
<reference evidence="9 11" key="1">
    <citation type="submission" date="2018-02" db="EMBL/GenBank/DDBJ databases">
        <title>Reclassifiation of [Polyangium] brachysporum DSM 7029 as Guopingzhaonella breviflexa gen. nov., sp. nov., a member of the family Comamonadaceae.</title>
        <authorList>
            <person name="Tang B."/>
        </authorList>
    </citation>
    <scope>NUCLEOTIDE SEQUENCE [LARGE SCALE GENOMIC DNA]</scope>
    <source>
        <strain evidence="9 11">DSM 15344</strain>
    </source>
</reference>
<evidence type="ECO:0000259" key="8">
    <source>
        <dbReference type="Pfam" id="PF02771"/>
    </source>
</evidence>
<name>A0A2S5T8Q9_9BURK</name>
<dbReference type="InterPro" id="IPR009100">
    <property type="entry name" value="AcylCoA_DH/oxidase_NM_dom_sf"/>
</dbReference>
<dbReference type="InterPro" id="IPR037069">
    <property type="entry name" value="AcylCoA_DH/ox_N_sf"/>
</dbReference>
<dbReference type="PANTHER" id="PTHR43884:SF20">
    <property type="entry name" value="ACYL-COA DEHYDROGENASE FADE28"/>
    <property type="match status" value="1"/>
</dbReference>
<dbReference type="Gene3D" id="1.20.140.10">
    <property type="entry name" value="Butyryl-CoA Dehydrogenase, subunit A, domain 3"/>
    <property type="match status" value="1"/>
</dbReference>
<comment type="caution">
    <text evidence="9">The sequence shown here is derived from an EMBL/GenBank/DDBJ whole genome shotgun (WGS) entry which is preliminary data.</text>
</comment>
<dbReference type="Proteomes" id="UP000294772">
    <property type="component" value="Unassembled WGS sequence"/>
</dbReference>
<dbReference type="SUPFAM" id="SSF56645">
    <property type="entry name" value="Acyl-CoA dehydrogenase NM domain-like"/>
    <property type="match status" value="1"/>
</dbReference>
<dbReference type="Gene3D" id="1.10.540.10">
    <property type="entry name" value="Acyl-CoA dehydrogenase/oxidase, N-terminal domain"/>
    <property type="match status" value="1"/>
</dbReference>
<comment type="cofactor">
    <cofactor evidence="1">
        <name>FAD</name>
        <dbReference type="ChEBI" id="CHEBI:57692"/>
    </cofactor>
</comment>
<proteinExistence type="inferred from homology"/>
<dbReference type="Gene3D" id="2.40.110.10">
    <property type="entry name" value="Butyryl-CoA Dehydrogenase, subunit A, domain 2"/>
    <property type="match status" value="1"/>
</dbReference>
<dbReference type="SUPFAM" id="SSF47203">
    <property type="entry name" value="Acyl-CoA dehydrogenase C-terminal domain-like"/>
    <property type="match status" value="1"/>
</dbReference>
<accession>A0A2S5T8Q9</accession>
<dbReference type="PANTHER" id="PTHR43884">
    <property type="entry name" value="ACYL-COA DEHYDROGENASE"/>
    <property type="match status" value="1"/>
</dbReference>
<dbReference type="Pfam" id="PF02771">
    <property type="entry name" value="Acyl-CoA_dh_N"/>
    <property type="match status" value="1"/>
</dbReference>
<organism evidence="9 11">
    <name type="scientific">Caldimonas thermodepolymerans</name>
    <dbReference type="NCBI Taxonomy" id="215580"/>
    <lineage>
        <taxon>Bacteria</taxon>
        <taxon>Pseudomonadati</taxon>
        <taxon>Pseudomonadota</taxon>
        <taxon>Betaproteobacteria</taxon>
        <taxon>Burkholderiales</taxon>
        <taxon>Sphaerotilaceae</taxon>
        <taxon>Caldimonas</taxon>
    </lineage>
</organism>
<dbReference type="CDD" id="cd00567">
    <property type="entry name" value="ACAD"/>
    <property type="match status" value="1"/>
</dbReference>
<dbReference type="Pfam" id="PF02770">
    <property type="entry name" value="Acyl-CoA_dh_M"/>
    <property type="match status" value="1"/>
</dbReference>
<dbReference type="Proteomes" id="UP000239406">
    <property type="component" value="Unassembled WGS sequence"/>
</dbReference>
<comment type="similarity">
    <text evidence="2">Belongs to the acyl-CoA dehydrogenase family.</text>
</comment>
<evidence type="ECO:0000256" key="4">
    <source>
        <dbReference type="ARBA" id="ARBA00022827"/>
    </source>
</evidence>
<dbReference type="InterPro" id="IPR009075">
    <property type="entry name" value="AcylCo_DH/oxidase_C"/>
</dbReference>
<dbReference type="EMBL" id="PSNY01000002">
    <property type="protein sequence ID" value="PPE71247.1"/>
    <property type="molecule type" value="Genomic_DNA"/>
</dbReference>
<evidence type="ECO:0000259" key="6">
    <source>
        <dbReference type="Pfam" id="PF00441"/>
    </source>
</evidence>
<keyword evidence="3" id="KW-0285">Flavoprotein</keyword>
<evidence type="ECO:0000256" key="3">
    <source>
        <dbReference type="ARBA" id="ARBA00022630"/>
    </source>
</evidence>
<sequence length="379" mass="40327">MDFYLDEEQVALQDAVRRYCDQALPLHRRGAPATPAEQAARWRGLAELGVIGWGFGEDVGGSGGTAVETWLVAEELGRALDASRYIESAVLCGRLLDTLGDARQRQRWLPPLAEGRSLVVLALQEGQAGTPAQVAMRAMQAADGWRLDGIKTHVMHAPAADVFLVAARTSGAPGGLDGLSLFAVPAQQAGLSLEAGATLDGQQAATLRFDAVSVPDACRIGAAGQAGAALEAALDAARAALCAESAGALSMLLEMCIQQLKDRRQFGRPLADFQALQHRLADLYVAVEQVRAMSALAAMAVHESRAGERARLVSAARVTTDEAARFVGEWAVQLHGAMGMTEECLVAHYVRRLLVASARYGTTGQHLQRYAAHREEELA</sequence>
<dbReference type="InterPro" id="IPR006091">
    <property type="entry name" value="Acyl-CoA_Oxase/DH_mid-dom"/>
</dbReference>
<dbReference type="EMBL" id="SLXF01000007">
    <property type="protein sequence ID" value="TCP06206.1"/>
    <property type="molecule type" value="Genomic_DNA"/>
</dbReference>
<dbReference type="AlphaFoldDB" id="A0A2S5T8Q9"/>
<reference evidence="10 12" key="2">
    <citation type="submission" date="2019-03" db="EMBL/GenBank/DDBJ databases">
        <title>Genomic Encyclopedia of Type Strains, Phase IV (KMG-IV): sequencing the most valuable type-strain genomes for metagenomic binning, comparative biology and taxonomic classification.</title>
        <authorList>
            <person name="Goeker M."/>
        </authorList>
    </citation>
    <scope>NUCLEOTIDE SEQUENCE [LARGE SCALE GENOMIC DNA]</scope>
    <source>
        <strain evidence="10 12">DSM 15264</strain>
    </source>
</reference>
<evidence type="ECO:0000256" key="5">
    <source>
        <dbReference type="ARBA" id="ARBA00023002"/>
    </source>
</evidence>
<dbReference type="InterPro" id="IPR036250">
    <property type="entry name" value="AcylCo_DH-like_C"/>
</dbReference>
<dbReference type="OrthoDB" id="9770681at2"/>
<dbReference type="GO" id="GO:0003995">
    <property type="term" value="F:acyl-CoA dehydrogenase activity"/>
    <property type="evidence" value="ECO:0007669"/>
    <property type="project" value="TreeGrafter"/>
</dbReference>
<evidence type="ECO:0000256" key="2">
    <source>
        <dbReference type="ARBA" id="ARBA00009347"/>
    </source>
</evidence>
<evidence type="ECO:0000256" key="1">
    <source>
        <dbReference type="ARBA" id="ARBA00001974"/>
    </source>
</evidence>
<evidence type="ECO:0000313" key="10">
    <source>
        <dbReference type="EMBL" id="TCP06206.1"/>
    </source>
</evidence>
<evidence type="ECO:0000259" key="7">
    <source>
        <dbReference type="Pfam" id="PF02770"/>
    </source>
</evidence>
<dbReference type="Pfam" id="PF00441">
    <property type="entry name" value="Acyl-CoA_dh_1"/>
    <property type="match status" value="1"/>
</dbReference>
<gene>
    <name evidence="9" type="ORF">C1702_02165</name>
    <name evidence="10" type="ORF">EV676_10777</name>
</gene>
<protein>
    <submittedName>
        <fullName evidence="9">Acyl-CoA dehydrogenase</fullName>
    </submittedName>
    <submittedName>
        <fullName evidence="10">Pimeloyl-CoA dehydrogenase</fullName>
    </submittedName>
</protein>
<keyword evidence="4" id="KW-0274">FAD</keyword>
<dbReference type="RefSeq" id="WP_104356038.1">
    <property type="nucleotide sequence ID" value="NZ_CALFFA010000013.1"/>
</dbReference>
<feature type="domain" description="Acyl-CoA dehydrogenase/oxidase N-terminal" evidence="8">
    <location>
        <begin position="7"/>
        <end position="115"/>
    </location>
</feature>
<keyword evidence="11" id="KW-1185">Reference proteome</keyword>
<feature type="domain" description="Acyl-CoA dehydrogenase/oxidase C-terminal" evidence="6">
    <location>
        <begin position="231"/>
        <end position="370"/>
    </location>
</feature>
<feature type="domain" description="Acyl-CoA oxidase/dehydrogenase middle" evidence="7">
    <location>
        <begin position="123"/>
        <end position="211"/>
    </location>
</feature>
<dbReference type="InterPro" id="IPR046373">
    <property type="entry name" value="Acyl-CoA_Oxase/DH_mid-dom_sf"/>
</dbReference>
<dbReference type="InterPro" id="IPR013786">
    <property type="entry name" value="AcylCoA_DH/ox_N"/>
</dbReference>
<evidence type="ECO:0000313" key="11">
    <source>
        <dbReference type="Proteomes" id="UP000239406"/>
    </source>
</evidence>